<evidence type="ECO:0000313" key="1">
    <source>
        <dbReference type="EMBL" id="MBP1989328.1"/>
    </source>
</evidence>
<reference evidence="1 2" key="1">
    <citation type="submission" date="2021-03" db="EMBL/GenBank/DDBJ databases">
        <title>Genomic Encyclopedia of Type Strains, Phase IV (KMG-IV): sequencing the most valuable type-strain genomes for metagenomic binning, comparative biology and taxonomic classification.</title>
        <authorList>
            <person name="Goeker M."/>
        </authorList>
    </citation>
    <scope>NUCLEOTIDE SEQUENCE [LARGE SCALE GENOMIC DNA]</scope>
    <source>
        <strain evidence="1 2">DSM 26048</strain>
    </source>
</reference>
<proteinExistence type="predicted"/>
<gene>
    <name evidence="1" type="ORF">J2Z66_000923</name>
</gene>
<protein>
    <submittedName>
        <fullName evidence="1">Uncharacterized protein</fullName>
    </submittedName>
</protein>
<organism evidence="1 2">
    <name type="scientific">Paenibacillus eucommiae</name>
    <dbReference type="NCBI Taxonomy" id="1355755"/>
    <lineage>
        <taxon>Bacteria</taxon>
        <taxon>Bacillati</taxon>
        <taxon>Bacillota</taxon>
        <taxon>Bacilli</taxon>
        <taxon>Bacillales</taxon>
        <taxon>Paenibacillaceae</taxon>
        <taxon>Paenibacillus</taxon>
    </lineage>
</organism>
<comment type="caution">
    <text evidence="1">The sequence shown here is derived from an EMBL/GenBank/DDBJ whole genome shotgun (WGS) entry which is preliminary data.</text>
</comment>
<dbReference type="RefSeq" id="WP_245375259.1">
    <property type="nucleotide sequence ID" value="NZ_JAGGLB010000002.1"/>
</dbReference>
<accession>A0ABS4IP42</accession>
<keyword evidence="2" id="KW-1185">Reference proteome</keyword>
<dbReference type="EMBL" id="JAGGLB010000002">
    <property type="protein sequence ID" value="MBP1989328.1"/>
    <property type="molecule type" value="Genomic_DNA"/>
</dbReference>
<name>A0ABS4IP42_9BACL</name>
<dbReference type="Proteomes" id="UP001519287">
    <property type="component" value="Unassembled WGS sequence"/>
</dbReference>
<evidence type="ECO:0000313" key="2">
    <source>
        <dbReference type="Proteomes" id="UP001519287"/>
    </source>
</evidence>
<sequence>MGEQKYSEIIRSENTNKNLKKDDLPLIRWYEENMTFETLREADEWVYSDTFNKIGYDYDGYKTTDPKLAYALLYHLIRANTLGTETRKVYADEKLVDNTNVYMVWVK</sequence>